<accession>A0A7T3TLK0</accession>
<evidence type="ECO:0000313" key="4">
    <source>
        <dbReference type="Proteomes" id="UP000595879"/>
    </source>
</evidence>
<sequence>MTAKHKYLKVARVLSYMGFYFEERKMINEQMSHSEALKILGATGDESKAELSKLFKRASLRNHPDRGGSTELMQKINQAYDVVTKTNSAGKTFSDVRAEHAANKKAWEEKFAAYFAVAKNYFSTKFNAQEFAEYFTKFTGQPTTYTQSISEVRGHTVHATYRFTSGDAFFDFSFSCQPPNGQGLAAPDASALGSVSVNTLVLVGTKKHKMASRDYQWGKNPDKITPESLFPTKKLESIFSPTKKDLKFKRADYMTSFARILGAKVSGNDVIVDVGHYKVHFYRHVFMRKGAYVFQYVVDPTVNKFKPAERLKGTMLEDEDGACLDMIIDTFKEMQKVKPDASGIAAVIDRMNAEFAAGHRSASFVKRTAQQAAAPEPEQKPKRTVNRINKDDYFNALKQAGATFRSNYGEFDNGAGLTFHFKREISNRKGFWSFSSFDFMHSGQKHVEWLKDIDIDEDSKGASIGLLVDTLKQLRGVADWYTARKILEGMRDNFKAGKFSAPHVKKEAEQKRTETQAKDELGAQPTKPQAANKESPAVDKAHQAQMDREKSQMNATIRSMLSALVKAGRKDTPEEIKKAVDEAIALWRLKH</sequence>
<dbReference type="SMART" id="SM00271">
    <property type="entry name" value="DnaJ"/>
    <property type="match status" value="1"/>
</dbReference>
<reference evidence="3 4" key="1">
    <citation type="submission" date="2020-09" db="EMBL/GenBank/DDBJ databases">
        <authorList>
            <person name="Reed H.X."/>
            <person name="Ayers H."/>
            <person name="Chronis L."/>
            <person name="Gaertner R."/>
            <person name="Thompson D."/>
            <person name="Newey C."/>
            <person name="Breakwell D.P."/>
            <person name="Grose J.H."/>
        </authorList>
    </citation>
    <scope>NUCLEOTIDE SEQUENCE [LARGE SCALE GENOMIC DNA]</scope>
</reference>
<evidence type="ECO:0000256" key="1">
    <source>
        <dbReference type="SAM" id="MobiDB-lite"/>
    </source>
</evidence>
<feature type="compositionally biased region" description="Basic and acidic residues" evidence="1">
    <location>
        <begin position="536"/>
        <end position="551"/>
    </location>
</feature>
<dbReference type="InterPro" id="IPR001623">
    <property type="entry name" value="DnaJ_domain"/>
</dbReference>
<dbReference type="EMBL" id="MW021756">
    <property type="protein sequence ID" value="QPX76409.1"/>
    <property type="molecule type" value="Genomic_DNA"/>
</dbReference>
<name>A0A7T3TLK0_9CAUD</name>
<feature type="domain" description="J" evidence="2">
    <location>
        <begin position="35"/>
        <end position="98"/>
    </location>
</feature>
<protein>
    <recommendedName>
        <fullName evidence="2">J domain-containing protein</fullName>
    </recommendedName>
</protein>
<dbReference type="CDD" id="cd06257">
    <property type="entry name" value="DnaJ"/>
    <property type="match status" value="1"/>
</dbReference>
<dbReference type="Proteomes" id="UP000595879">
    <property type="component" value="Genome"/>
</dbReference>
<evidence type="ECO:0000259" key="2">
    <source>
        <dbReference type="PROSITE" id="PS50076"/>
    </source>
</evidence>
<organism evidence="3 4">
    <name type="scientific">Cronobacter phage vB_CsaM_SemperBestia</name>
    <dbReference type="NCBI Taxonomy" id="2777353"/>
    <lineage>
        <taxon>Viruses</taxon>
        <taxon>Duplodnaviria</taxon>
        <taxon>Heunggongvirae</taxon>
        <taxon>Uroviricota</taxon>
        <taxon>Caudoviricetes</taxon>
        <taxon>Pantevenvirales</taxon>
        <taxon>Straboviridae</taxon>
        <taxon>Pseudotevenvirus</taxon>
        <taxon>Pseudotevenvirus leb</taxon>
    </lineage>
</organism>
<dbReference type="SUPFAM" id="SSF46565">
    <property type="entry name" value="Chaperone J-domain"/>
    <property type="match status" value="1"/>
</dbReference>
<dbReference type="PROSITE" id="PS50076">
    <property type="entry name" value="DNAJ_2"/>
    <property type="match status" value="1"/>
</dbReference>
<dbReference type="Gene3D" id="1.10.287.110">
    <property type="entry name" value="DnaJ domain"/>
    <property type="match status" value="1"/>
</dbReference>
<feature type="compositionally biased region" description="Basic and acidic residues" evidence="1">
    <location>
        <begin position="504"/>
        <end position="521"/>
    </location>
</feature>
<evidence type="ECO:0000313" key="3">
    <source>
        <dbReference type="EMBL" id="QPX76409.1"/>
    </source>
</evidence>
<dbReference type="InterPro" id="IPR036869">
    <property type="entry name" value="J_dom_sf"/>
</dbReference>
<feature type="region of interest" description="Disordered" evidence="1">
    <location>
        <begin position="501"/>
        <end position="554"/>
    </location>
</feature>
<proteinExistence type="predicted"/>